<keyword evidence="1 5" id="KW-0489">Methyltransferase</keyword>
<evidence type="ECO:0000313" key="6">
    <source>
        <dbReference type="Proteomes" id="UP000198346"/>
    </source>
</evidence>
<proteinExistence type="predicted"/>
<dbReference type="PANTHER" id="PTHR13090:SF1">
    <property type="entry name" value="ARGININE-HYDROXYLASE NDUFAF5, MITOCHONDRIAL"/>
    <property type="match status" value="1"/>
</dbReference>
<evidence type="ECO:0000313" key="5">
    <source>
        <dbReference type="EMBL" id="SNT67779.1"/>
    </source>
</evidence>
<dbReference type="RefSeq" id="WP_089410790.1">
    <property type="nucleotide sequence ID" value="NZ_FZQA01000001.1"/>
</dbReference>
<protein>
    <submittedName>
        <fullName evidence="5">Methyltransferase domain-containing protein</fullName>
    </submittedName>
</protein>
<keyword evidence="2 5" id="KW-0808">Transferase</keyword>
<dbReference type="InterPro" id="IPR050602">
    <property type="entry name" value="Malonyl-ACP_OMT"/>
</dbReference>
<dbReference type="Proteomes" id="UP000198346">
    <property type="component" value="Unassembled WGS sequence"/>
</dbReference>
<evidence type="ECO:0000259" key="4">
    <source>
        <dbReference type="Pfam" id="PF08241"/>
    </source>
</evidence>
<feature type="domain" description="Methyltransferase type 11" evidence="4">
    <location>
        <begin position="86"/>
        <end position="143"/>
    </location>
</feature>
<keyword evidence="6" id="KW-1185">Reference proteome</keyword>
<reference evidence="5 6" key="1">
    <citation type="submission" date="2017-07" db="EMBL/GenBank/DDBJ databases">
        <authorList>
            <person name="Sun Z.S."/>
            <person name="Albrecht U."/>
            <person name="Echele G."/>
            <person name="Lee C.C."/>
        </authorList>
    </citation>
    <scope>NUCLEOTIDE SEQUENCE [LARGE SCALE GENOMIC DNA]</scope>
    <source>
        <strain evidence="5 6">CGMCC 1.12710</strain>
    </source>
</reference>
<dbReference type="AlphaFoldDB" id="A0A239PKC8"/>
<evidence type="ECO:0000256" key="2">
    <source>
        <dbReference type="ARBA" id="ARBA00022679"/>
    </source>
</evidence>
<evidence type="ECO:0000256" key="3">
    <source>
        <dbReference type="SAM" id="MobiDB-lite"/>
    </source>
</evidence>
<organism evidence="5 6">
    <name type="scientific">Amphiplicatus metriothermophilus</name>
    <dbReference type="NCBI Taxonomy" id="1519374"/>
    <lineage>
        <taxon>Bacteria</taxon>
        <taxon>Pseudomonadati</taxon>
        <taxon>Pseudomonadota</taxon>
        <taxon>Alphaproteobacteria</taxon>
        <taxon>Parvularculales</taxon>
        <taxon>Parvularculaceae</taxon>
        <taxon>Amphiplicatus</taxon>
    </lineage>
</organism>
<dbReference type="OrthoDB" id="9793723at2"/>
<dbReference type="GO" id="GO:0008757">
    <property type="term" value="F:S-adenosylmethionine-dependent methyltransferase activity"/>
    <property type="evidence" value="ECO:0007669"/>
    <property type="project" value="InterPro"/>
</dbReference>
<dbReference type="Pfam" id="PF08241">
    <property type="entry name" value="Methyltransf_11"/>
    <property type="match status" value="1"/>
</dbReference>
<dbReference type="InterPro" id="IPR013216">
    <property type="entry name" value="Methyltransf_11"/>
</dbReference>
<dbReference type="SUPFAM" id="SSF53335">
    <property type="entry name" value="S-adenosyl-L-methionine-dependent methyltransferases"/>
    <property type="match status" value="1"/>
</dbReference>
<feature type="region of interest" description="Disordered" evidence="3">
    <location>
        <begin position="266"/>
        <end position="290"/>
    </location>
</feature>
<dbReference type="Gene3D" id="3.40.50.150">
    <property type="entry name" value="Vaccinia Virus protein VP39"/>
    <property type="match status" value="1"/>
</dbReference>
<gene>
    <name evidence="5" type="ORF">SAMN06297382_0272</name>
</gene>
<sequence length="290" mass="31135">MSSPPPSGAPPRIFDRALAARRRARASARFAAFDFLHRRVMADIVDRLESVTRDFPQALVYGASGLESLITPACGVGDILRADLAAERLAGPGPALVFDEERNPFAPARFDLIVSVLSLHAVNDLVGALIQHRAALKPDGLFVAALFGEETLSSLRAALYAAECAIRGGASPRVAPFADVRSLGATLQRAGFAMPVADIDSIRVRYENPIRLLRDLRGMGEANALAERPRPLTRAIAADALARFSAQGGEARFDIVYLTGWAPAEDQPKPLRPGSATHSLADAVRAQRRR</sequence>
<dbReference type="PANTHER" id="PTHR13090">
    <property type="entry name" value="ARGININE-HYDROXYLASE NDUFAF5, MITOCHONDRIAL"/>
    <property type="match status" value="1"/>
</dbReference>
<name>A0A239PKC8_9PROT</name>
<accession>A0A239PKC8</accession>
<evidence type="ECO:0000256" key="1">
    <source>
        <dbReference type="ARBA" id="ARBA00022603"/>
    </source>
</evidence>
<dbReference type="GO" id="GO:0032259">
    <property type="term" value="P:methylation"/>
    <property type="evidence" value="ECO:0007669"/>
    <property type="project" value="UniProtKB-KW"/>
</dbReference>
<dbReference type="InterPro" id="IPR029063">
    <property type="entry name" value="SAM-dependent_MTases_sf"/>
</dbReference>
<dbReference type="EMBL" id="FZQA01000001">
    <property type="protein sequence ID" value="SNT67779.1"/>
    <property type="molecule type" value="Genomic_DNA"/>
</dbReference>